<dbReference type="PANTHER" id="PTHR43711">
    <property type="entry name" value="TWO-COMPONENT HISTIDINE KINASE"/>
    <property type="match status" value="1"/>
</dbReference>
<dbReference type="SMART" id="SM00387">
    <property type="entry name" value="HATPase_c"/>
    <property type="match status" value="1"/>
</dbReference>
<dbReference type="PRINTS" id="PR00344">
    <property type="entry name" value="BCTRLSENSOR"/>
</dbReference>
<gene>
    <name evidence="13" type="ORF">GCM10011401_01680</name>
</gene>
<keyword evidence="5" id="KW-0808">Transferase</keyword>
<dbReference type="InterPro" id="IPR036097">
    <property type="entry name" value="HisK_dim/P_sf"/>
</dbReference>
<proteinExistence type="predicted"/>
<dbReference type="RefSeq" id="WP_188682084.1">
    <property type="nucleotide sequence ID" value="NZ_BMIS01000001.1"/>
</dbReference>
<keyword evidence="7 13" id="KW-0418">Kinase</keyword>
<dbReference type="EC" id="2.7.13.3" evidence="3"/>
<evidence type="ECO:0000256" key="1">
    <source>
        <dbReference type="ARBA" id="ARBA00000085"/>
    </source>
</evidence>
<dbReference type="PANTHER" id="PTHR43711:SF1">
    <property type="entry name" value="HISTIDINE KINASE 1"/>
    <property type="match status" value="1"/>
</dbReference>
<reference evidence="13" key="2">
    <citation type="submission" date="2020-09" db="EMBL/GenBank/DDBJ databases">
        <authorList>
            <person name="Sun Q."/>
            <person name="Zhou Y."/>
        </authorList>
    </citation>
    <scope>NUCLEOTIDE SEQUENCE</scope>
    <source>
        <strain evidence="13">CGMCC 1.15388</strain>
    </source>
</reference>
<keyword evidence="8 10" id="KW-1133">Transmembrane helix</keyword>
<reference evidence="13" key="1">
    <citation type="journal article" date="2014" name="Int. J. Syst. Evol. Microbiol.">
        <title>Complete genome sequence of Corynebacterium casei LMG S-19264T (=DSM 44701T), isolated from a smear-ripened cheese.</title>
        <authorList>
            <consortium name="US DOE Joint Genome Institute (JGI-PGF)"/>
            <person name="Walter F."/>
            <person name="Albersmeier A."/>
            <person name="Kalinowski J."/>
            <person name="Ruckert C."/>
        </authorList>
    </citation>
    <scope>NUCLEOTIDE SEQUENCE</scope>
    <source>
        <strain evidence="13">CGMCC 1.15388</strain>
    </source>
</reference>
<evidence type="ECO:0000256" key="7">
    <source>
        <dbReference type="ARBA" id="ARBA00022777"/>
    </source>
</evidence>
<dbReference type="InterPro" id="IPR050736">
    <property type="entry name" value="Sensor_HK_Regulatory"/>
</dbReference>
<keyword evidence="14" id="KW-1185">Reference proteome</keyword>
<dbReference type="InterPro" id="IPR003594">
    <property type="entry name" value="HATPase_dom"/>
</dbReference>
<keyword evidence="4" id="KW-0597">Phosphoprotein</keyword>
<comment type="catalytic activity">
    <reaction evidence="1">
        <text>ATP + protein L-histidine = ADP + protein N-phospho-L-histidine.</text>
        <dbReference type="EC" id="2.7.13.3"/>
    </reaction>
</comment>
<dbReference type="GO" id="GO:0000155">
    <property type="term" value="F:phosphorelay sensor kinase activity"/>
    <property type="evidence" value="ECO:0007669"/>
    <property type="project" value="InterPro"/>
</dbReference>
<dbReference type="PROSITE" id="PS50885">
    <property type="entry name" value="HAMP"/>
    <property type="match status" value="1"/>
</dbReference>
<dbReference type="CDD" id="cd00082">
    <property type="entry name" value="HisKA"/>
    <property type="match status" value="1"/>
</dbReference>
<organism evidence="13 14">
    <name type="scientific">Nesterenkonia cremea</name>
    <dbReference type="NCBI Taxonomy" id="1882340"/>
    <lineage>
        <taxon>Bacteria</taxon>
        <taxon>Bacillati</taxon>
        <taxon>Actinomycetota</taxon>
        <taxon>Actinomycetes</taxon>
        <taxon>Micrococcales</taxon>
        <taxon>Micrococcaceae</taxon>
        <taxon>Nesterenkonia</taxon>
    </lineage>
</organism>
<dbReference type="InterPro" id="IPR003660">
    <property type="entry name" value="HAMP_dom"/>
</dbReference>
<keyword evidence="10" id="KW-0472">Membrane</keyword>
<dbReference type="CDD" id="cd06225">
    <property type="entry name" value="HAMP"/>
    <property type="match status" value="1"/>
</dbReference>
<dbReference type="AlphaFoldDB" id="A0A917AK79"/>
<feature type="transmembrane region" description="Helical" evidence="10">
    <location>
        <begin position="77"/>
        <end position="98"/>
    </location>
</feature>
<dbReference type="SMART" id="SM00304">
    <property type="entry name" value="HAMP"/>
    <property type="match status" value="1"/>
</dbReference>
<dbReference type="InterPro" id="IPR005467">
    <property type="entry name" value="His_kinase_dom"/>
</dbReference>
<dbReference type="Proteomes" id="UP000633136">
    <property type="component" value="Unassembled WGS sequence"/>
</dbReference>
<evidence type="ECO:0000256" key="8">
    <source>
        <dbReference type="ARBA" id="ARBA00022989"/>
    </source>
</evidence>
<dbReference type="Gene3D" id="1.10.287.130">
    <property type="match status" value="1"/>
</dbReference>
<keyword evidence="6 10" id="KW-0812">Transmembrane</keyword>
<dbReference type="Gene3D" id="3.30.565.10">
    <property type="entry name" value="Histidine kinase-like ATPase, C-terminal domain"/>
    <property type="match status" value="1"/>
</dbReference>
<evidence type="ECO:0000259" key="12">
    <source>
        <dbReference type="PROSITE" id="PS50885"/>
    </source>
</evidence>
<dbReference type="InterPro" id="IPR004358">
    <property type="entry name" value="Sig_transdc_His_kin-like_C"/>
</dbReference>
<evidence type="ECO:0000256" key="10">
    <source>
        <dbReference type="SAM" id="Phobius"/>
    </source>
</evidence>
<sequence length="378" mass="40535">MTARRPTRRTRLGTRLGTRLLLGVALALGAGAVAAWLIALLVGPAIFHEHMLMVETHHPDPEVVAHAEDAFDHTWQLSLSLALFVAGMTSILVSAFLARSITSTLTRVRHAASRVADGDYGVQVPEAGMGAELEDMASAFNRMSDELAETELTRRRLLSDLSHEMRTPVATVDAYLEGMADGVVEADAATVTMLREQTERLRRLAEDISLVSSAEEHRLSIQPEQVSLTELMDGAAAQARASFAAAGVALETEDSSAGAQVTGDRDRLSQALTNLLDNALRHTAEGDRVILRAAGAQEVAVLEVEDTGDGVDQQHIPHLFERFYRVDAARDRAHGGSGIGLAIVRSIVEAHQGSVRVTSPGPGQGASFVIELPLSRPR</sequence>
<evidence type="ECO:0000256" key="9">
    <source>
        <dbReference type="ARBA" id="ARBA00023012"/>
    </source>
</evidence>
<evidence type="ECO:0000313" key="13">
    <source>
        <dbReference type="EMBL" id="GGE58599.1"/>
    </source>
</evidence>
<comment type="subcellular location">
    <subcellularLocation>
        <location evidence="2">Cell membrane</location>
    </subcellularLocation>
</comment>
<dbReference type="Pfam" id="PF00672">
    <property type="entry name" value="HAMP"/>
    <property type="match status" value="1"/>
</dbReference>
<name>A0A917AK79_9MICC</name>
<feature type="domain" description="Histidine kinase" evidence="11">
    <location>
        <begin position="160"/>
        <end position="376"/>
    </location>
</feature>
<dbReference type="SUPFAM" id="SSF55874">
    <property type="entry name" value="ATPase domain of HSP90 chaperone/DNA topoisomerase II/histidine kinase"/>
    <property type="match status" value="1"/>
</dbReference>
<dbReference type="Pfam" id="PF02518">
    <property type="entry name" value="HATPase_c"/>
    <property type="match status" value="1"/>
</dbReference>
<evidence type="ECO:0000256" key="4">
    <source>
        <dbReference type="ARBA" id="ARBA00022553"/>
    </source>
</evidence>
<dbReference type="PROSITE" id="PS50109">
    <property type="entry name" value="HIS_KIN"/>
    <property type="match status" value="1"/>
</dbReference>
<dbReference type="InterPro" id="IPR036890">
    <property type="entry name" value="HATPase_C_sf"/>
</dbReference>
<keyword evidence="9" id="KW-0902">Two-component regulatory system</keyword>
<dbReference type="SUPFAM" id="SSF47384">
    <property type="entry name" value="Homodimeric domain of signal transducing histidine kinase"/>
    <property type="match status" value="1"/>
</dbReference>
<evidence type="ECO:0000256" key="6">
    <source>
        <dbReference type="ARBA" id="ARBA00022692"/>
    </source>
</evidence>
<dbReference type="FunFam" id="3.30.565.10:FF:000006">
    <property type="entry name" value="Sensor histidine kinase WalK"/>
    <property type="match status" value="1"/>
</dbReference>
<evidence type="ECO:0000256" key="5">
    <source>
        <dbReference type="ARBA" id="ARBA00022679"/>
    </source>
</evidence>
<protein>
    <recommendedName>
        <fullName evidence="3">histidine kinase</fullName>
        <ecNumber evidence="3">2.7.13.3</ecNumber>
    </recommendedName>
</protein>
<evidence type="ECO:0000313" key="14">
    <source>
        <dbReference type="Proteomes" id="UP000633136"/>
    </source>
</evidence>
<dbReference type="CDD" id="cd00075">
    <property type="entry name" value="HATPase"/>
    <property type="match status" value="1"/>
</dbReference>
<dbReference type="Gene3D" id="6.10.340.10">
    <property type="match status" value="1"/>
</dbReference>
<accession>A0A917AK79</accession>
<dbReference type="InterPro" id="IPR003661">
    <property type="entry name" value="HisK_dim/P_dom"/>
</dbReference>
<dbReference type="EMBL" id="BMIS01000001">
    <property type="protein sequence ID" value="GGE58599.1"/>
    <property type="molecule type" value="Genomic_DNA"/>
</dbReference>
<feature type="domain" description="HAMP" evidence="12">
    <location>
        <begin position="99"/>
        <end position="152"/>
    </location>
</feature>
<comment type="caution">
    <text evidence="13">The sequence shown here is derived from an EMBL/GenBank/DDBJ whole genome shotgun (WGS) entry which is preliminary data.</text>
</comment>
<feature type="transmembrane region" description="Helical" evidence="10">
    <location>
        <begin position="20"/>
        <end position="47"/>
    </location>
</feature>
<dbReference type="GO" id="GO:0005886">
    <property type="term" value="C:plasma membrane"/>
    <property type="evidence" value="ECO:0007669"/>
    <property type="project" value="UniProtKB-SubCell"/>
</dbReference>
<dbReference type="Pfam" id="PF00512">
    <property type="entry name" value="HisKA"/>
    <property type="match status" value="1"/>
</dbReference>
<evidence type="ECO:0000256" key="2">
    <source>
        <dbReference type="ARBA" id="ARBA00004236"/>
    </source>
</evidence>
<dbReference type="SMART" id="SM00388">
    <property type="entry name" value="HisKA"/>
    <property type="match status" value="1"/>
</dbReference>
<dbReference type="SUPFAM" id="SSF158472">
    <property type="entry name" value="HAMP domain-like"/>
    <property type="match status" value="1"/>
</dbReference>
<evidence type="ECO:0000259" key="11">
    <source>
        <dbReference type="PROSITE" id="PS50109"/>
    </source>
</evidence>
<evidence type="ECO:0000256" key="3">
    <source>
        <dbReference type="ARBA" id="ARBA00012438"/>
    </source>
</evidence>